<accession>A0A8S0TQS0</accession>
<evidence type="ECO:0000313" key="2">
    <source>
        <dbReference type="Proteomes" id="UP000594638"/>
    </source>
</evidence>
<sequence>MPENQAVSLLWLKHVPDMAYIPCPKNCLEMSGNDDASLSCPGHGLYTVSQKLPRNARKDTAWTLPEHGLYSLPRNCPEIPISQAMTLPWPEHILNMAYTSCSRNCLEMTENQAASWTCPVYYVP</sequence>
<proteinExistence type="predicted"/>
<keyword evidence="2" id="KW-1185">Reference proteome</keyword>
<name>A0A8S0TQS0_OLEEU</name>
<reference evidence="1 2" key="1">
    <citation type="submission" date="2019-12" db="EMBL/GenBank/DDBJ databases">
        <authorList>
            <person name="Alioto T."/>
            <person name="Alioto T."/>
            <person name="Gomez Garrido J."/>
        </authorList>
    </citation>
    <scope>NUCLEOTIDE SEQUENCE [LARGE SCALE GENOMIC DNA]</scope>
</reference>
<comment type="caution">
    <text evidence="1">The sequence shown here is derived from an EMBL/GenBank/DDBJ whole genome shotgun (WGS) entry which is preliminary data.</text>
</comment>
<dbReference type="AlphaFoldDB" id="A0A8S0TQS0"/>
<dbReference type="Gramene" id="OE9A054897T1">
    <property type="protein sequence ID" value="OE9A054897C1"/>
    <property type="gene ID" value="OE9A054897"/>
</dbReference>
<evidence type="ECO:0000313" key="1">
    <source>
        <dbReference type="EMBL" id="CAA3008310.1"/>
    </source>
</evidence>
<gene>
    <name evidence="1" type="ORF">OLEA9_A054897</name>
</gene>
<dbReference type="Proteomes" id="UP000594638">
    <property type="component" value="Unassembled WGS sequence"/>
</dbReference>
<dbReference type="EMBL" id="CACTIH010007295">
    <property type="protein sequence ID" value="CAA3008310.1"/>
    <property type="molecule type" value="Genomic_DNA"/>
</dbReference>
<organism evidence="1 2">
    <name type="scientific">Olea europaea subsp. europaea</name>
    <dbReference type="NCBI Taxonomy" id="158383"/>
    <lineage>
        <taxon>Eukaryota</taxon>
        <taxon>Viridiplantae</taxon>
        <taxon>Streptophyta</taxon>
        <taxon>Embryophyta</taxon>
        <taxon>Tracheophyta</taxon>
        <taxon>Spermatophyta</taxon>
        <taxon>Magnoliopsida</taxon>
        <taxon>eudicotyledons</taxon>
        <taxon>Gunneridae</taxon>
        <taxon>Pentapetalae</taxon>
        <taxon>asterids</taxon>
        <taxon>lamiids</taxon>
        <taxon>Lamiales</taxon>
        <taxon>Oleaceae</taxon>
        <taxon>Oleeae</taxon>
        <taxon>Olea</taxon>
    </lineage>
</organism>
<protein>
    <submittedName>
        <fullName evidence="1">Uncharacterized protein</fullName>
    </submittedName>
</protein>